<dbReference type="RefSeq" id="WP_147037887.1">
    <property type="nucleotide sequence ID" value="NZ_BJUW01000001.1"/>
</dbReference>
<proteinExistence type="predicted"/>
<accession>A0A511AAM6</accession>
<organism evidence="2 3">
    <name type="scientific">Microbacterium aerolatum</name>
    <dbReference type="NCBI Taxonomy" id="153731"/>
    <lineage>
        <taxon>Bacteria</taxon>
        <taxon>Bacillati</taxon>
        <taxon>Actinomycetota</taxon>
        <taxon>Actinomycetes</taxon>
        <taxon>Micrococcales</taxon>
        <taxon>Microbacteriaceae</taxon>
        <taxon>Microbacterium</taxon>
    </lineage>
</organism>
<dbReference type="Pfam" id="PF01022">
    <property type="entry name" value="HTH_5"/>
    <property type="match status" value="1"/>
</dbReference>
<dbReference type="OrthoDB" id="7945987at2"/>
<feature type="domain" description="HTH arsR-type" evidence="1">
    <location>
        <begin position="5"/>
        <end position="95"/>
    </location>
</feature>
<protein>
    <submittedName>
        <fullName evidence="2">Transcriptional regulator</fullName>
    </submittedName>
</protein>
<evidence type="ECO:0000259" key="1">
    <source>
        <dbReference type="SMART" id="SM00418"/>
    </source>
</evidence>
<dbReference type="InterPro" id="IPR001845">
    <property type="entry name" value="HTH_ArsR_DNA-bd_dom"/>
</dbReference>
<name>A0A511AAM6_9MICO</name>
<dbReference type="Proteomes" id="UP000321225">
    <property type="component" value="Unassembled WGS sequence"/>
</dbReference>
<gene>
    <name evidence="2" type="ORF">MAE01_04200</name>
</gene>
<dbReference type="EMBL" id="BJUW01000001">
    <property type="protein sequence ID" value="GEK85244.1"/>
    <property type="molecule type" value="Genomic_DNA"/>
</dbReference>
<dbReference type="InterPro" id="IPR036390">
    <property type="entry name" value="WH_DNA-bd_sf"/>
</dbReference>
<sequence length="182" mass="20337">MEEIEAITAVHQPVRRRIVDYLGLYGPSQVTSLARSLDQQVGSISHHLRMLERAGIVERADDPTGDRRTSWWQTARKSFYWSVDDFADSPADAMLARSAERANINSQIARLSAWHRSAAPSPEWNRSAFSTDTLTWASAQELAALSAAVNATIESWRRSIDLEDGVERQPVFVFAHGFPTAP</sequence>
<dbReference type="Gene3D" id="1.10.10.10">
    <property type="entry name" value="Winged helix-like DNA-binding domain superfamily/Winged helix DNA-binding domain"/>
    <property type="match status" value="1"/>
</dbReference>
<dbReference type="GO" id="GO:0003700">
    <property type="term" value="F:DNA-binding transcription factor activity"/>
    <property type="evidence" value="ECO:0007669"/>
    <property type="project" value="InterPro"/>
</dbReference>
<comment type="caution">
    <text evidence="2">The sequence shown here is derived from an EMBL/GenBank/DDBJ whole genome shotgun (WGS) entry which is preliminary data.</text>
</comment>
<evidence type="ECO:0000313" key="2">
    <source>
        <dbReference type="EMBL" id="GEK85244.1"/>
    </source>
</evidence>
<dbReference type="AlphaFoldDB" id="A0A511AAM6"/>
<dbReference type="SUPFAM" id="SSF46785">
    <property type="entry name" value="Winged helix' DNA-binding domain"/>
    <property type="match status" value="1"/>
</dbReference>
<dbReference type="CDD" id="cd00090">
    <property type="entry name" value="HTH_ARSR"/>
    <property type="match status" value="1"/>
</dbReference>
<reference evidence="2 3" key="1">
    <citation type="submission" date="2019-07" db="EMBL/GenBank/DDBJ databases">
        <title>Whole genome shotgun sequence of Microbacterium aerolatum NBRC 103071.</title>
        <authorList>
            <person name="Hosoyama A."/>
            <person name="Uohara A."/>
            <person name="Ohji S."/>
            <person name="Ichikawa N."/>
        </authorList>
    </citation>
    <scope>NUCLEOTIDE SEQUENCE [LARGE SCALE GENOMIC DNA]</scope>
    <source>
        <strain evidence="2 3">NBRC 103071</strain>
    </source>
</reference>
<dbReference type="SMART" id="SM00418">
    <property type="entry name" value="HTH_ARSR"/>
    <property type="match status" value="1"/>
</dbReference>
<dbReference type="InterPro" id="IPR011991">
    <property type="entry name" value="ArsR-like_HTH"/>
</dbReference>
<evidence type="ECO:0000313" key="3">
    <source>
        <dbReference type="Proteomes" id="UP000321225"/>
    </source>
</evidence>
<keyword evidence="3" id="KW-1185">Reference proteome</keyword>
<dbReference type="InterPro" id="IPR036388">
    <property type="entry name" value="WH-like_DNA-bd_sf"/>
</dbReference>